<dbReference type="EMBL" id="CM056809">
    <property type="protein sequence ID" value="KAJ8649262.1"/>
    <property type="molecule type" value="Genomic_DNA"/>
</dbReference>
<organism evidence="1 2">
    <name type="scientific">Persea americana</name>
    <name type="common">Avocado</name>
    <dbReference type="NCBI Taxonomy" id="3435"/>
    <lineage>
        <taxon>Eukaryota</taxon>
        <taxon>Viridiplantae</taxon>
        <taxon>Streptophyta</taxon>
        <taxon>Embryophyta</taxon>
        <taxon>Tracheophyta</taxon>
        <taxon>Spermatophyta</taxon>
        <taxon>Magnoliopsida</taxon>
        <taxon>Magnoliidae</taxon>
        <taxon>Laurales</taxon>
        <taxon>Lauraceae</taxon>
        <taxon>Persea</taxon>
    </lineage>
</organism>
<accession>A0ACC2MWG5</accession>
<evidence type="ECO:0000313" key="2">
    <source>
        <dbReference type="Proteomes" id="UP001234297"/>
    </source>
</evidence>
<proteinExistence type="predicted"/>
<dbReference type="Proteomes" id="UP001234297">
    <property type="component" value="Chromosome 1"/>
</dbReference>
<comment type="caution">
    <text evidence="1">The sequence shown here is derived from an EMBL/GenBank/DDBJ whole genome shotgun (WGS) entry which is preliminary data.</text>
</comment>
<reference evidence="1 2" key="1">
    <citation type="journal article" date="2022" name="Hortic Res">
        <title>A haplotype resolved chromosomal level avocado genome allows analysis of novel avocado genes.</title>
        <authorList>
            <person name="Nath O."/>
            <person name="Fletcher S.J."/>
            <person name="Hayward A."/>
            <person name="Shaw L.M."/>
            <person name="Masouleh A.K."/>
            <person name="Furtado A."/>
            <person name="Henry R.J."/>
            <person name="Mitter N."/>
        </authorList>
    </citation>
    <scope>NUCLEOTIDE SEQUENCE [LARGE SCALE GENOMIC DNA]</scope>
    <source>
        <strain evidence="2">cv. Hass</strain>
    </source>
</reference>
<evidence type="ECO:0000313" key="1">
    <source>
        <dbReference type="EMBL" id="KAJ8649262.1"/>
    </source>
</evidence>
<keyword evidence="2" id="KW-1185">Reference proteome</keyword>
<name>A0ACC2MWG5_PERAE</name>
<gene>
    <name evidence="1" type="ORF">MRB53_002285</name>
</gene>
<protein>
    <submittedName>
        <fullName evidence="1">Uncharacterized protein</fullName>
    </submittedName>
</protein>
<sequence length="141" mass="15105">MLIVLFAAFLGSADGSGLSNANLELACYKSSSSYGFCNQKRTAACYLPLRSDAHYGNGDGGGPAMEIQLVRTTALRFCTQNPVVSSEDPNLLFSLPRSNGDQILSISAERIPQTATEEKTDPLQVLLRRLESTSQALSSSI</sequence>